<dbReference type="GO" id="GO:0003676">
    <property type="term" value="F:nucleic acid binding"/>
    <property type="evidence" value="ECO:0007669"/>
    <property type="project" value="InterPro"/>
</dbReference>
<keyword evidence="3" id="KW-0540">Nuclease</keyword>
<dbReference type="InterPro" id="IPR036397">
    <property type="entry name" value="RNaseH_sf"/>
</dbReference>
<dbReference type="SUPFAM" id="SSF56672">
    <property type="entry name" value="DNA/RNA polymerases"/>
    <property type="match status" value="1"/>
</dbReference>
<protein>
    <recommendedName>
        <fullName evidence="12">Reverse transcriptase RNase H-like domain-containing protein</fullName>
    </recommendedName>
</protein>
<accession>A0AAE0XPK7</accession>
<dbReference type="GO" id="GO:0016787">
    <property type="term" value="F:hydrolase activity"/>
    <property type="evidence" value="ECO:0007669"/>
    <property type="project" value="UniProtKB-KW"/>
</dbReference>
<evidence type="ECO:0000259" key="9">
    <source>
        <dbReference type="Pfam" id="PF17921"/>
    </source>
</evidence>
<dbReference type="Gene3D" id="3.30.420.10">
    <property type="entry name" value="Ribonuclease H-like superfamily/Ribonuclease H"/>
    <property type="match status" value="1"/>
</dbReference>
<dbReference type="PANTHER" id="PTHR37984:SF5">
    <property type="entry name" value="PROTEIN NYNRIN-LIKE"/>
    <property type="match status" value="1"/>
</dbReference>
<dbReference type="GO" id="GO:0004519">
    <property type="term" value="F:endonuclease activity"/>
    <property type="evidence" value="ECO:0007669"/>
    <property type="project" value="UniProtKB-KW"/>
</dbReference>
<proteinExistence type="predicted"/>
<dbReference type="InterPro" id="IPR041373">
    <property type="entry name" value="RT_RNaseH"/>
</dbReference>
<dbReference type="Pfam" id="PF17917">
    <property type="entry name" value="RT_RNaseH"/>
    <property type="match status" value="1"/>
</dbReference>
<evidence type="ECO:0000256" key="2">
    <source>
        <dbReference type="ARBA" id="ARBA00022695"/>
    </source>
</evidence>
<dbReference type="InterPro" id="IPR050951">
    <property type="entry name" value="Retrovirus_Pol_polyprotein"/>
</dbReference>
<dbReference type="Gene3D" id="1.10.340.70">
    <property type="match status" value="1"/>
</dbReference>
<dbReference type="Proteomes" id="UP001283361">
    <property type="component" value="Unassembled WGS sequence"/>
</dbReference>
<keyword evidence="11" id="KW-1185">Reference proteome</keyword>
<dbReference type="InterPro" id="IPR043502">
    <property type="entry name" value="DNA/RNA_pol_sf"/>
</dbReference>
<organism evidence="10 11">
    <name type="scientific">Elysia crispata</name>
    <name type="common">lettuce slug</name>
    <dbReference type="NCBI Taxonomy" id="231223"/>
    <lineage>
        <taxon>Eukaryota</taxon>
        <taxon>Metazoa</taxon>
        <taxon>Spiralia</taxon>
        <taxon>Lophotrochozoa</taxon>
        <taxon>Mollusca</taxon>
        <taxon>Gastropoda</taxon>
        <taxon>Heterobranchia</taxon>
        <taxon>Euthyneura</taxon>
        <taxon>Panpulmonata</taxon>
        <taxon>Sacoglossa</taxon>
        <taxon>Placobranchoidea</taxon>
        <taxon>Plakobranchidae</taxon>
        <taxon>Elysia</taxon>
    </lineage>
</organism>
<comment type="caution">
    <text evidence="10">The sequence shown here is derived from an EMBL/GenBank/DDBJ whole genome shotgun (WGS) entry which is preliminary data.</text>
</comment>
<evidence type="ECO:0000313" key="11">
    <source>
        <dbReference type="Proteomes" id="UP001283361"/>
    </source>
</evidence>
<evidence type="ECO:0000256" key="7">
    <source>
        <dbReference type="SAM" id="MobiDB-lite"/>
    </source>
</evidence>
<feature type="compositionally biased region" description="Basic and acidic residues" evidence="7">
    <location>
        <begin position="469"/>
        <end position="487"/>
    </location>
</feature>
<evidence type="ECO:0000259" key="8">
    <source>
        <dbReference type="Pfam" id="PF17917"/>
    </source>
</evidence>
<reference evidence="10" key="1">
    <citation type="journal article" date="2023" name="G3 (Bethesda)">
        <title>A reference genome for the long-term kleptoplast-retaining sea slug Elysia crispata morphotype clarki.</title>
        <authorList>
            <person name="Eastman K.E."/>
            <person name="Pendleton A.L."/>
            <person name="Shaikh M.A."/>
            <person name="Suttiyut T."/>
            <person name="Ogas R."/>
            <person name="Tomko P."/>
            <person name="Gavelis G."/>
            <person name="Widhalm J.R."/>
            <person name="Wisecaver J.H."/>
        </authorList>
    </citation>
    <scope>NUCLEOTIDE SEQUENCE</scope>
    <source>
        <strain evidence="10">ECLA1</strain>
    </source>
</reference>
<evidence type="ECO:0000313" key="10">
    <source>
        <dbReference type="EMBL" id="KAK3701964.1"/>
    </source>
</evidence>
<dbReference type="GO" id="GO:0003964">
    <property type="term" value="F:RNA-directed DNA polymerase activity"/>
    <property type="evidence" value="ECO:0007669"/>
    <property type="project" value="UniProtKB-KW"/>
</dbReference>
<feature type="domain" description="Integrase zinc-binding" evidence="9">
    <location>
        <begin position="212"/>
        <end position="265"/>
    </location>
</feature>
<name>A0AAE0XPK7_9GAST</name>
<evidence type="ECO:0000256" key="6">
    <source>
        <dbReference type="ARBA" id="ARBA00022918"/>
    </source>
</evidence>
<keyword evidence="5" id="KW-0378">Hydrolase</keyword>
<evidence type="ECO:0000256" key="1">
    <source>
        <dbReference type="ARBA" id="ARBA00022679"/>
    </source>
</evidence>
<dbReference type="FunFam" id="1.10.340.70:FF:000003">
    <property type="entry name" value="Protein CBG25708"/>
    <property type="match status" value="1"/>
</dbReference>
<evidence type="ECO:0008006" key="12">
    <source>
        <dbReference type="Google" id="ProtNLM"/>
    </source>
</evidence>
<evidence type="ECO:0000256" key="4">
    <source>
        <dbReference type="ARBA" id="ARBA00022759"/>
    </source>
</evidence>
<dbReference type="EMBL" id="JAWDGP010007871">
    <property type="protein sequence ID" value="KAK3701964.1"/>
    <property type="molecule type" value="Genomic_DNA"/>
</dbReference>
<feature type="region of interest" description="Disordered" evidence="7">
    <location>
        <begin position="424"/>
        <end position="487"/>
    </location>
</feature>
<evidence type="ECO:0000256" key="3">
    <source>
        <dbReference type="ARBA" id="ARBA00022722"/>
    </source>
</evidence>
<dbReference type="InterPro" id="IPR041588">
    <property type="entry name" value="Integrase_H2C2"/>
</dbReference>
<dbReference type="Pfam" id="PF17921">
    <property type="entry name" value="Integrase_H2C2"/>
    <property type="match status" value="1"/>
</dbReference>
<gene>
    <name evidence="10" type="ORF">RRG08_017854</name>
</gene>
<keyword evidence="1" id="KW-0808">Transferase</keyword>
<keyword evidence="6" id="KW-0695">RNA-directed DNA polymerase</keyword>
<feature type="domain" description="Reverse transcriptase RNase H-like" evidence="8">
    <location>
        <begin position="12"/>
        <end position="105"/>
    </location>
</feature>
<evidence type="ECO:0000256" key="5">
    <source>
        <dbReference type="ARBA" id="ARBA00022801"/>
    </source>
</evidence>
<dbReference type="AlphaFoldDB" id="A0AAE0XPK7"/>
<dbReference type="PANTHER" id="PTHR37984">
    <property type="entry name" value="PROTEIN CBG26694"/>
    <property type="match status" value="1"/>
</dbReference>
<keyword evidence="2" id="KW-0548">Nucleotidyltransferase</keyword>
<keyword evidence="4" id="KW-0255">Endonuclease</keyword>
<sequence length="487" mass="55254">MITSAPVLAFYDSNKPLILQVDSSKDGLGPVLLQEGKPIEFASRALTKTKKDGRRLKKLAIIFGLERFDQYAFGQKVMVISDHKPLETIIKKPLSQAHRRLQNLLMRGARYNFQINWAYGKSLVIAEYCHGLEGEIDADIPQGVPGIPDVMMEKIKIETQKDATLQMLIKTIREGWPCNKQNLAHELAPFFELRDTLSVDDDIVLKGERILIPESLRKEIKQKLHAAHLGYDSMMRRVRDTAYWPGIHSEIMTIANTCERCQEAKLRHHQANGKAESAVKIVKRMMRKAVAEGEDQYEALLKLRSTPRQGSLPSPAQLMFGRTTRTLIPQRALKGEVSKTNDSETVKTKIEKKEAAIARSFNRGTRQLPELQVSQPVYYQNPEKAEWKSGQILKKKGTRSYEEQGENGGTYIRNRVHLRRKKTPFQADPGDEDESALADAVIDPPSEDFNPESQPNDIPASVVSPPLSDRPKRDRQPLKWMKDFVAQ</sequence>